<name>A0A3N2B8U2_9MICO</name>
<feature type="transmembrane region" description="Helical" evidence="1">
    <location>
        <begin position="114"/>
        <end position="132"/>
    </location>
</feature>
<sequence length="209" mass="22298">MRTHLEDLHARLPHVEREWAQEVMTELALRDVSGERIGAALAEVESHMAERGGEVREVFGDPQEYAAALKLPDTERLSGWQWAGVWLPALLLFAGMSVLLNAVVVSLGGSGLPVLATALVFVVFLVAALALVRCGLLRVMVKRPVASVVVLALVLAGVGVAVSLLPGPSLDLDPWVSVPAGIVPVVAALLLLHRMRRRADSHGVRLPSA</sequence>
<accession>A0A3N2B8U2</accession>
<gene>
    <name evidence="2" type="ORF">EDD31_0043</name>
</gene>
<protein>
    <recommendedName>
        <fullName evidence="4">DUF1129 family protein</fullName>
    </recommendedName>
</protein>
<keyword evidence="3" id="KW-1185">Reference proteome</keyword>
<evidence type="ECO:0000313" key="3">
    <source>
        <dbReference type="Proteomes" id="UP000280668"/>
    </source>
</evidence>
<keyword evidence="1" id="KW-1133">Transmembrane helix</keyword>
<feature type="transmembrane region" description="Helical" evidence="1">
    <location>
        <begin position="144"/>
        <end position="166"/>
    </location>
</feature>
<evidence type="ECO:0000313" key="2">
    <source>
        <dbReference type="EMBL" id="ROR71706.1"/>
    </source>
</evidence>
<dbReference type="AlphaFoldDB" id="A0A3N2B8U2"/>
<feature type="transmembrane region" description="Helical" evidence="1">
    <location>
        <begin position="85"/>
        <end position="108"/>
    </location>
</feature>
<reference evidence="2 3" key="1">
    <citation type="submission" date="2018-11" db="EMBL/GenBank/DDBJ databases">
        <title>Sequencing the genomes of 1000 actinobacteria strains.</title>
        <authorList>
            <person name="Klenk H.-P."/>
        </authorList>
    </citation>
    <scope>NUCLEOTIDE SEQUENCE [LARGE SCALE GENOMIC DNA]</scope>
    <source>
        <strain evidence="2 3">DSM 11294</strain>
    </source>
</reference>
<dbReference type="EMBL" id="RKHK01000001">
    <property type="protein sequence ID" value="ROR71706.1"/>
    <property type="molecule type" value="Genomic_DNA"/>
</dbReference>
<proteinExistence type="predicted"/>
<dbReference type="OrthoDB" id="5192631at2"/>
<organism evidence="2 3">
    <name type="scientific">Bogoriella caseilytica</name>
    <dbReference type="NCBI Taxonomy" id="56055"/>
    <lineage>
        <taxon>Bacteria</taxon>
        <taxon>Bacillati</taxon>
        <taxon>Actinomycetota</taxon>
        <taxon>Actinomycetes</taxon>
        <taxon>Micrococcales</taxon>
        <taxon>Bogoriellaceae</taxon>
        <taxon>Bogoriella</taxon>
    </lineage>
</organism>
<dbReference type="Proteomes" id="UP000280668">
    <property type="component" value="Unassembled WGS sequence"/>
</dbReference>
<keyword evidence="1" id="KW-0812">Transmembrane</keyword>
<evidence type="ECO:0008006" key="4">
    <source>
        <dbReference type="Google" id="ProtNLM"/>
    </source>
</evidence>
<comment type="caution">
    <text evidence="2">The sequence shown here is derived from an EMBL/GenBank/DDBJ whole genome shotgun (WGS) entry which is preliminary data.</text>
</comment>
<keyword evidence="1" id="KW-0472">Membrane</keyword>
<evidence type="ECO:0000256" key="1">
    <source>
        <dbReference type="SAM" id="Phobius"/>
    </source>
</evidence>
<dbReference type="RefSeq" id="WP_123302392.1">
    <property type="nucleotide sequence ID" value="NZ_RKHK01000001.1"/>
</dbReference>
<feature type="transmembrane region" description="Helical" evidence="1">
    <location>
        <begin position="172"/>
        <end position="192"/>
    </location>
</feature>